<protein>
    <submittedName>
        <fullName evidence="1">Uncharacterized protein</fullName>
    </submittedName>
</protein>
<accession>A0A7K0DRF9</accession>
<sequence length="52" mass="5606">MRPVDDTFGWDINPVCGHRADDCCAGCDACTICDGECYCSTVDDEPLYLLAG</sequence>
<organism evidence="1 2">
    <name type="scientific">Nocardia aurantia</name>
    <dbReference type="NCBI Taxonomy" id="2585199"/>
    <lineage>
        <taxon>Bacteria</taxon>
        <taxon>Bacillati</taxon>
        <taxon>Actinomycetota</taxon>
        <taxon>Actinomycetes</taxon>
        <taxon>Mycobacteriales</taxon>
        <taxon>Nocardiaceae</taxon>
        <taxon>Nocardia</taxon>
    </lineage>
</organism>
<reference evidence="1 2" key="1">
    <citation type="submission" date="2019-10" db="EMBL/GenBank/DDBJ databases">
        <title>Nocardia macrotermitis sp. nov. and Nocardia aurantia sp. nov., isolated from the gut of fungus growing-termite Macrotermes natalensis.</title>
        <authorList>
            <person name="Benndorf R."/>
            <person name="Schwitalla J."/>
            <person name="Martin K."/>
            <person name="De Beer W."/>
            <person name="Kaster A.-K."/>
            <person name="Vollmers J."/>
            <person name="Poulsen M."/>
            <person name="Beemelmanns C."/>
        </authorList>
    </citation>
    <scope>NUCLEOTIDE SEQUENCE [LARGE SCALE GENOMIC DNA]</scope>
    <source>
        <strain evidence="1 2">RB56</strain>
    </source>
</reference>
<dbReference type="AlphaFoldDB" id="A0A7K0DRF9"/>
<gene>
    <name evidence="1" type="ORF">NRB56_39440</name>
</gene>
<evidence type="ECO:0000313" key="1">
    <source>
        <dbReference type="EMBL" id="MQY28360.1"/>
    </source>
</evidence>
<keyword evidence="2" id="KW-1185">Reference proteome</keyword>
<name>A0A7K0DRF9_9NOCA</name>
<comment type="caution">
    <text evidence="1">The sequence shown here is derived from an EMBL/GenBank/DDBJ whole genome shotgun (WGS) entry which is preliminary data.</text>
</comment>
<dbReference type="EMBL" id="WEGI01000008">
    <property type="protein sequence ID" value="MQY28360.1"/>
    <property type="molecule type" value="Genomic_DNA"/>
</dbReference>
<dbReference type="Proteomes" id="UP000431401">
    <property type="component" value="Unassembled WGS sequence"/>
</dbReference>
<proteinExistence type="predicted"/>
<evidence type="ECO:0000313" key="2">
    <source>
        <dbReference type="Proteomes" id="UP000431401"/>
    </source>
</evidence>